<dbReference type="RefSeq" id="XP_045954726.1">
    <property type="nucleotide sequence ID" value="XM_046103797.1"/>
</dbReference>
<dbReference type="GO" id="GO:0006518">
    <property type="term" value="P:peptide metabolic process"/>
    <property type="evidence" value="ECO:0007669"/>
    <property type="project" value="TreeGrafter"/>
</dbReference>
<dbReference type="PANTHER" id="PTHR11804">
    <property type="entry name" value="PROTEASE M3 THIMET OLIGOPEPTIDASE-RELATED"/>
    <property type="match status" value="1"/>
</dbReference>
<protein>
    <recommendedName>
        <fullName evidence="8">Peptidase M3A/M3B catalytic domain-containing protein</fullName>
    </recommendedName>
</protein>
<dbReference type="GO" id="GO:0046872">
    <property type="term" value="F:metal ion binding"/>
    <property type="evidence" value="ECO:0007669"/>
    <property type="project" value="UniProtKB-UniRule"/>
</dbReference>
<evidence type="ECO:0000256" key="6">
    <source>
        <dbReference type="ARBA" id="ARBA00023049"/>
    </source>
</evidence>
<comment type="similarity">
    <text evidence="1 7">Belongs to the peptidase M3 family.</text>
</comment>
<dbReference type="Gene3D" id="1.20.1050.40">
    <property type="entry name" value="Endopeptidase. Chain P, domain 1"/>
    <property type="match status" value="1"/>
</dbReference>
<evidence type="ECO:0000256" key="7">
    <source>
        <dbReference type="RuleBase" id="RU003435"/>
    </source>
</evidence>
<dbReference type="EMBL" id="JAGPXC010000008">
    <property type="protein sequence ID" value="KAH6648214.1"/>
    <property type="molecule type" value="Genomic_DNA"/>
</dbReference>
<dbReference type="PANTHER" id="PTHR11804:SF84">
    <property type="entry name" value="SACCHAROLYSIN"/>
    <property type="match status" value="1"/>
</dbReference>
<accession>A0A9P8ZUR2</accession>
<gene>
    <name evidence="9" type="ORF">BKA67DRAFT_579851</name>
</gene>
<feature type="domain" description="Peptidase M3A/M3B catalytic" evidence="8">
    <location>
        <begin position="217"/>
        <end position="699"/>
    </location>
</feature>
<comment type="caution">
    <text evidence="9">The sequence shown here is derived from an EMBL/GenBank/DDBJ whole genome shotgun (WGS) entry which is preliminary data.</text>
</comment>
<keyword evidence="3 7" id="KW-0479">Metal-binding</keyword>
<evidence type="ECO:0000256" key="5">
    <source>
        <dbReference type="ARBA" id="ARBA00022833"/>
    </source>
</evidence>
<dbReference type="GO" id="GO:0005758">
    <property type="term" value="C:mitochondrial intermembrane space"/>
    <property type="evidence" value="ECO:0007669"/>
    <property type="project" value="TreeGrafter"/>
</dbReference>
<dbReference type="Proteomes" id="UP000758603">
    <property type="component" value="Unassembled WGS sequence"/>
</dbReference>
<keyword evidence="2 7" id="KW-0645">Protease</keyword>
<dbReference type="OrthoDB" id="534666at2759"/>
<dbReference type="GO" id="GO:0004222">
    <property type="term" value="F:metalloendopeptidase activity"/>
    <property type="evidence" value="ECO:0007669"/>
    <property type="project" value="InterPro"/>
</dbReference>
<evidence type="ECO:0000313" key="10">
    <source>
        <dbReference type="Proteomes" id="UP000758603"/>
    </source>
</evidence>
<evidence type="ECO:0000259" key="8">
    <source>
        <dbReference type="Pfam" id="PF01432"/>
    </source>
</evidence>
<dbReference type="InterPro" id="IPR024080">
    <property type="entry name" value="Neurolysin/TOP_N"/>
</dbReference>
<dbReference type="Gene3D" id="3.40.390.10">
    <property type="entry name" value="Collagenase (Catalytic Domain)"/>
    <property type="match status" value="1"/>
</dbReference>
<dbReference type="SUPFAM" id="SSF55486">
    <property type="entry name" value="Metalloproteases ('zincins'), catalytic domain"/>
    <property type="match status" value="1"/>
</dbReference>
<dbReference type="AlphaFoldDB" id="A0A9P8ZUR2"/>
<evidence type="ECO:0000256" key="4">
    <source>
        <dbReference type="ARBA" id="ARBA00022801"/>
    </source>
</evidence>
<organism evidence="9 10">
    <name type="scientific">Truncatella angustata</name>
    <dbReference type="NCBI Taxonomy" id="152316"/>
    <lineage>
        <taxon>Eukaryota</taxon>
        <taxon>Fungi</taxon>
        <taxon>Dikarya</taxon>
        <taxon>Ascomycota</taxon>
        <taxon>Pezizomycotina</taxon>
        <taxon>Sordariomycetes</taxon>
        <taxon>Xylariomycetidae</taxon>
        <taxon>Amphisphaeriales</taxon>
        <taxon>Sporocadaceae</taxon>
        <taxon>Truncatella</taxon>
    </lineage>
</organism>
<name>A0A9P8ZUR2_9PEZI</name>
<dbReference type="Gene3D" id="1.10.1370.10">
    <property type="entry name" value="Neurolysin, domain 3"/>
    <property type="match status" value="1"/>
</dbReference>
<evidence type="ECO:0000256" key="3">
    <source>
        <dbReference type="ARBA" id="ARBA00022723"/>
    </source>
</evidence>
<dbReference type="InterPro" id="IPR045090">
    <property type="entry name" value="Pept_M3A_M3B"/>
</dbReference>
<proteinExistence type="inferred from homology"/>
<evidence type="ECO:0000256" key="1">
    <source>
        <dbReference type="ARBA" id="ARBA00006040"/>
    </source>
</evidence>
<keyword evidence="4 7" id="KW-0378">Hydrolase</keyword>
<dbReference type="InterPro" id="IPR024077">
    <property type="entry name" value="Neurolysin/TOP_dom2"/>
</dbReference>
<evidence type="ECO:0000313" key="9">
    <source>
        <dbReference type="EMBL" id="KAH6648214.1"/>
    </source>
</evidence>
<dbReference type="Pfam" id="PF01432">
    <property type="entry name" value="Peptidase_M3"/>
    <property type="match status" value="1"/>
</dbReference>
<evidence type="ECO:0000256" key="2">
    <source>
        <dbReference type="ARBA" id="ARBA00022670"/>
    </source>
</evidence>
<keyword evidence="5 7" id="KW-0862">Zinc</keyword>
<dbReference type="CDD" id="cd06455">
    <property type="entry name" value="M3A_TOP"/>
    <property type="match status" value="1"/>
</dbReference>
<keyword evidence="10" id="KW-1185">Reference proteome</keyword>
<reference evidence="9" key="1">
    <citation type="journal article" date="2021" name="Nat. Commun.">
        <title>Genetic determinants of endophytism in the Arabidopsis root mycobiome.</title>
        <authorList>
            <person name="Mesny F."/>
            <person name="Miyauchi S."/>
            <person name="Thiergart T."/>
            <person name="Pickel B."/>
            <person name="Atanasova L."/>
            <person name="Karlsson M."/>
            <person name="Huettel B."/>
            <person name="Barry K.W."/>
            <person name="Haridas S."/>
            <person name="Chen C."/>
            <person name="Bauer D."/>
            <person name="Andreopoulos W."/>
            <person name="Pangilinan J."/>
            <person name="LaButti K."/>
            <person name="Riley R."/>
            <person name="Lipzen A."/>
            <person name="Clum A."/>
            <person name="Drula E."/>
            <person name="Henrissat B."/>
            <person name="Kohler A."/>
            <person name="Grigoriev I.V."/>
            <person name="Martin F.M."/>
            <person name="Hacquard S."/>
        </authorList>
    </citation>
    <scope>NUCLEOTIDE SEQUENCE</scope>
    <source>
        <strain evidence="9">MPI-SDFR-AT-0073</strain>
    </source>
</reference>
<dbReference type="InterPro" id="IPR024079">
    <property type="entry name" value="MetalloPept_cat_dom_sf"/>
</dbReference>
<dbReference type="InterPro" id="IPR001567">
    <property type="entry name" value="Pept_M3A_M3B_dom"/>
</dbReference>
<keyword evidence="6 7" id="KW-0482">Metalloprotease</keyword>
<dbReference type="GO" id="GO:0006508">
    <property type="term" value="P:proteolysis"/>
    <property type="evidence" value="ECO:0007669"/>
    <property type="project" value="UniProtKB-KW"/>
</dbReference>
<comment type="cofactor">
    <cofactor evidence="7">
        <name>Zn(2+)</name>
        <dbReference type="ChEBI" id="CHEBI:29105"/>
    </cofactor>
    <text evidence="7">Binds 1 zinc ion.</text>
</comment>
<sequence length="702" mass="80457">MTHPTPSQALLMIIPGNKIVPTMEKIVAEIREVRERVARTIQPSEACFQNVINPLINIENKTQGKVGVIAMLRYASPDKHSREASDEACKLWVECEGEFTSRRDLYLLVKAVMDKSEPLAPESAKYLDRLLRVFKQYGHGVLSAEQIVHYSETKNHIDDLRREYNANIRNEDGKQRFLLEELEGVLPRDLDLFSKGTEDGDSVIYVPFGRDDVDALLEHASNPTTRKKIYVANAHKLPQNVELLREIIIKRDENARLLGYGSHASLRIENRAAESPGWVINLLDELEKAILPQGQQEMNQLLELRIKDSAQNYQLPENQPRQMPPWDFWYYARMAEENLQVNHAKISEYFPMRNTVSAMLEIFASCLQLRFTPLPPASLEDCVWHEDVEVWSVWDNRETSRDEFVGYLYADLLSRPNKYRGSQNVNLQCGYLKDDGSRVYPATILMCSFPRPTSAGSVLLKHHEIVSLFHELGHGIHDLISRTSYIKFHGHSVVREFEEALGVMLENWCWIKQELRSMSRHYTTMDPSVLETWKAEHPGAPIPPKQIPDDILDSLIESRNTYRALWFLRQLAFSRFDMALHHLSSHEEALALDLADIYHNLVKRLSLLETPDTQDRGYPFASIGHLMAGYDAGYYSYISAHVFAADLFESAFAEDPRSEAAWAKFRGGILEPGASRDELQILKEFLGHPPSAEAFLRNFTKP</sequence>
<dbReference type="GeneID" id="70132688"/>